<evidence type="ECO:0000313" key="3">
    <source>
        <dbReference type="Proteomes" id="UP001600650"/>
    </source>
</evidence>
<keyword evidence="1" id="KW-0677">Repeat</keyword>
<dbReference type="Gene3D" id="2.160.20.80">
    <property type="entry name" value="E3 ubiquitin-protein ligase SopA"/>
    <property type="match status" value="1"/>
</dbReference>
<proteinExistence type="predicted"/>
<accession>A0ABW6JEF7</accession>
<comment type="caution">
    <text evidence="2">The sequence shown here is derived from an EMBL/GenBank/DDBJ whole genome shotgun (WGS) entry which is preliminary data.</text>
</comment>
<sequence>MRERGGASVRAAVLAFGACHRRLGEAAPDWERAKRHFARLIAVIAGAVPSQAAEHEAVHLLLAVDNVPGHRCPICVRPQAPLPRPPARAGGDLTDDERAEHAARLRGLLYLACPDAPAGALEYTAEAITERAAEPPAEAVPEAADLGRPRRPYSEDPLNLCGADLRGASLTAADLNHADAYGADLTCADLTGAELSGANLTGAGLGHAILSGADLTDANLSNATMSHANLTDTVLRDAALTDTDLRGALLCGAELTAADLTYADLTDANLTNAILTGADLTDAVLTGAVLAATTDLRAPE</sequence>
<dbReference type="PANTHER" id="PTHR47485">
    <property type="entry name" value="THYLAKOID LUMENAL 17.4 KDA PROTEIN, CHLOROPLASTIC"/>
    <property type="match status" value="1"/>
</dbReference>
<evidence type="ECO:0000313" key="2">
    <source>
        <dbReference type="EMBL" id="MFE7963738.1"/>
    </source>
</evidence>
<reference evidence="2 3" key="1">
    <citation type="submission" date="2024-09" db="EMBL/GenBank/DDBJ databases">
        <title>The Natural Products Discovery Center: Release of the First 8490 Sequenced Strains for Exploring Actinobacteria Biosynthetic Diversity.</title>
        <authorList>
            <person name="Kalkreuter E."/>
            <person name="Kautsar S.A."/>
            <person name="Yang D."/>
            <person name="Bader C.D."/>
            <person name="Teijaro C.N."/>
            <person name="Fluegel L."/>
            <person name="Davis C.M."/>
            <person name="Simpson J.R."/>
            <person name="Lauterbach L."/>
            <person name="Steele A.D."/>
            <person name="Gui C."/>
            <person name="Meng S."/>
            <person name="Li G."/>
            <person name="Viehrig K."/>
            <person name="Ye F."/>
            <person name="Su P."/>
            <person name="Kiefer A.F."/>
            <person name="Nichols A."/>
            <person name="Cepeda A.J."/>
            <person name="Yan W."/>
            <person name="Fan B."/>
            <person name="Jiang Y."/>
            <person name="Adhikari A."/>
            <person name="Zheng C.-J."/>
            <person name="Schuster L."/>
            <person name="Cowan T.M."/>
            <person name="Smanski M.J."/>
            <person name="Chevrette M.G."/>
            <person name="De Carvalho L.P.S."/>
            <person name="Shen B."/>
        </authorList>
    </citation>
    <scope>NUCLEOTIDE SEQUENCE [LARGE SCALE GENOMIC DNA]</scope>
    <source>
        <strain evidence="2 3">NPDC057399</strain>
    </source>
</reference>
<name>A0ABW6JEF7_STRCE</name>
<dbReference type="Proteomes" id="UP001600650">
    <property type="component" value="Unassembled WGS sequence"/>
</dbReference>
<dbReference type="InterPro" id="IPR001646">
    <property type="entry name" value="5peptide_repeat"/>
</dbReference>
<organism evidence="2 3">
    <name type="scientific">Streptomyces cellulosae</name>
    <dbReference type="NCBI Taxonomy" id="1968"/>
    <lineage>
        <taxon>Bacteria</taxon>
        <taxon>Bacillati</taxon>
        <taxon>Actinomycetota</taxon>
        <taxon>Actinomycetes</taxon>
        <taxon>Kitasatosporales</taxon>
        <taxon>Streptomycetaceae</taxon>
        <taxon>Streptomyces</taxon>
    </lineage>
</organism>
<evidence type="ECO:0000256" key="1">
    <source>
        <dbReference type="ARBA" id="ARBA00022737"/>
    </source>
</evidence>
<gene>
    <name evidence="2" type="ORF">ACFU0X_11885</name>
</gene>
<dbReference type="RefSeq" id="WP_381726387.1">
    <property type="nucleotide sequence ID" value="NZ_JBHVBU010000025.1"/>
</dbReference>
<dbReference type="SUPFAM" id="SSF141571">
    <property type="entry name" value="Pentapeptide repeat-like"/>
    <property type="match status" value="1"/>
</dbReference>
<dbReference type="PANTHER" id="PTHR47485:SF1">
    <property type="entry name" value="THYLAKOID LUMENAL 17.4 KDA PROTEIN, CHLOROPLASTIC"/>
    <property type="match status" value="1"/>
</dbReference>
<protein>
    <submittedName>
        <fullName evidence="2">Pentapeptide repeat-containing protein</fullName>
    </submittedName>
</protein>
<dbReference type="EMBL" id="JBHVBU010000025">
    <property type="protein sequence ID" value="MFE7963738.1"/>
    <property type="molecule type" value="Genomic_DNA"/>
</dbReference>
<keyword evidence="3" id="KW-1185">Reference proteome</keyword>
<dbReference type="Pfam" id="PF00805">
    <property type="entry name" value="Pentapeptide"/>
    <property type="match status" value="2"/>
</dbReference>